<proteinExistence type="predicted"/>
<reference evidence="2" key="2">
    <citation type="submission" date="2015-06" db="UniProtKB">
        <authorList>
            <consortium name="EnsemblProtists"/>
        </authorList>
    </citation>
    <scope>IDENTIFICATION</scope>
    <source>
        <strain evidence="2">Pr102</strain>
    </source>
</reference>
<evidence type="ECO:0000256" key="1">
    <source>
        <dbReference type="SAM" id="MobiDB-lite"/>
    </source>
</evidence>
<sequence length="336" mass="37123">MPPLIEKAKWAKQAIDDKANVVEIDDAADVDQDEGNGDGEEKRYVEPDFSFEPYFDEQGCNGDPVLLGIDQTSDSHCGSDDTRAGEGAGAAYTDTGTPFCTPLDATPGPINLQLGDEGLQAFASTPRTAPLPSARASRQFRSSGLKKPAKTNNPVATLTEAVTTAKATKLPAARGYKLGSRDEQEAYVHKSLRSASNRLGGSKLYAFRDSVGSKRARDDKDNDQVEASFAKAKRIRAQKTTKALQQKLADLEGNSSNLGSSAFEMMLLFRERNERKAEDRRVEEDLRRRDEAAAKEVRLIVDKVEMEERRRQDKIDMDERLRRDKEDARAPKSCCC</sequence>
<reference evidence="3" key="1">
    <citation type="journal article" date="2006" name="Science">
        <title>Phytophthora genome sequences uncover evolutionary origins and mechanisms of pathogenesis.</title>
        <authorList>
            <person name="Tyler B.M."/>
            <person name="Tripathy S."/>
            <person name="Zhang X."/>
            <person name="Dehal P."/>
            <person name="Jiang R.H."/>
            <person name="Aerts A."/>
            <person name="Arredondo F.D."/>
            <person name="Baxter L."/>
            <person name="Bensasson D."/>
            <person name="Beynon J.L."/>
            <person name="Chapman J."/>
            <person name="Damasceno C.M."/>
            <person name="Dorrance A.E."/>
            <person name="Dou D."/>
            <person name="Dickerman A.W."/>
            <person name="Dubchak I.L."/>
            <person name="Garbelotto M."/>
            <person name="Gijzen M."/>
            <person name="Gordon S.G."/>
            <person name="Govers F."/>
            <person name="Grunwald N.J."/>
            <person name="Huang W."/>
            <person name="Ivors K.L."/>
            <person name="Jones R.W."/>
            <person name="Kamoun S."/>
            <person name="Krampis K."/>
            <person name="Lamour K.H."/>
            <person name="Lee M.K."/>
            <person name="McDonald W.H."/>
            <person name="Medina M."/>
            <person name="Meijer H.J."/>
            <person name="Nordberg E.K."/>
            <person name="Maclean D.J."/>
            <person name="Ospina-Giraldo M.D."/>
            <person name="Morris P.F."/>
            <person name="Phuntumart V."/>
            <person name="Putnam N.H."/>
            <person name="Rash S."/>
            <person name="Rose J.K."/>
            <person name="Sakihama Y."/>
            <person name="Salamov A.A."/>
            <person name="Savidor A."/>
            <person name="Scheuring C.F."/>
            <person name="Smith B.M."/>
            <person name="Sobral B.W."/>
            <person name="Terry A."/>
            <person name="Torto-Alalibo T.A."/>
            <person name="Win J."/>
            <person name="Xu Z."/>
            <person name="Zhang H."/>
            <person name="Grigoriev I.V."/>
            <person name="Rokhsar D.S."/>
            <person name="Boore J.L."/>
        </authorList>
    </citation>
    <scope>NUCLEOTIDE SEQUENCE [LARGE SCALE GENOMIC DNA]</scope>
    <source>
        <strain evidence="3">Pr102</strain>
    </source>
</reference>
<dbReference type="EMBL" id="DS566037">
    <property type="status" value="NOT_ANNOTATED_CDS"/>
    <property type="molecule type" value="Genomic_DNA"/>
</dbReference>
<feature type="compositionally biased region" description="Basic and acidic residues" evidence="1">
    <location>
        <begin position="311"/>
        <end position="330"/>
    </location>
</feature>
<organism evidence="2 3">
    <name type="scientific">Phytophthora ramorum</name>
    <name type="common">Sudden oak death agent</name>
    <dbReference type="NCBI Taxonomy" id="164328"/>
    <lineage>
        <taxon>Eukaryota</taxon>
        <taxon>Sar</taxon>
        <taxon>Stramenopiles</taxon>
        <taxon>Oomycota</taxon>
        <taxon>Peronosporomycetes</taxon>
        <taxon>Peronosporales</taxon>
        <taxon>Peronosporaceae</taxon>
        <taxon>Phytophthora</taxon>
    </lineage>
</organism>
<protein>
    <submittedName>
        <fullName evidence="2">Uncharacterized protein</fullName>
    </submittedName>
</protein>
<name>H3GRG6_PHYRM</name>
<keyword evidence="3" id="KW-1185">Reference proteome</keyword>
<dbReference type="InParanoid" id="H3GRG6"/>
<dbReference type="HOGENOM" id="CLU_061083_0_0_1"/>
<dbReference type="EnsemblProtists" id="Phyra79457">
    <property type="protein sequence ID" value="Phyra79457"/>
    <property type="gene ID" value="Phyra79457"/>
</dbReference>
<feature type="region of interest" description="Disordered" evidence="1">
    <location>
        <begin position="124"/>
        <end position="152"/>
    </location>
</feature>
<dbReference type="AlphaFoldDB" id="H3GRG6"/>
<accession>H3GRG6</accession>
<dbReference type="PANTHER" id="PTHR34409">
    <property type="entry name" value="SET DOMAIN-CONTAINING PROTEIN"/>
    <property type="match status" value="1"/>
</dbReference>
<dbReference type="OMA" id="FRSTIWR"/>
<evidence type="ECO:0000313" key="3">
    <source>
        <dbReference type="Proteomes" id="UP000005238"/>
    </source>
</evidence>
<dbReference type="Proteomes" id="UP000005238">
    <property type="component" value="Unassembled WGS sequence"/>
</dbReference>
<evidence type="ECO:0000313" key="2">
    <source>
        <dbReference type="EnsemblProtists" id="Phyra79457"/>
    </source>
</evidence>
<feature type="region of interest" description="Disordered" evidence="1">
    <location>
        <begin position="311"/>
        <end position="336"/>
    </location>
</feature>
<dbReference type="PANTHER" id="PTHR34409:SF1">
    <property type="entry name" value="MYB-LIKE DOMAIN-CONTAINING PROTEIN"/>
    <property type="match status" value="1"/>
</dbReference>